<evidence type="ECO:0000259" key="1">
    <source>
        <dbReference type="Pfam" id="PF12867"/>
    </source>
</evidence>
<accession>A0A1Q2CGC2</accession>
<dbReference type="InterPro" id="IPR024775">
    <property type="entry name" value="DinB-like"/>
</dbReference>
<dbReference type="InterPro" id="IPR034660">
    <property type="entry name" value="DinB/YfiT-like"/>
</dbReference>
<proteinExistence type="predicted"/>
<dbReference type="KEGG" id="tfl:RPIT_10365"/>
<dbReference type="OrthoDB" id="3376896at2"/>
<protein>
    <recommendedName>
        <fullName evidence="1">DinB-like domain-containing protein</fullName>
    </recommendedName>
</protein>
<dbReference type="Gene3D" id="1.20.120.450">
    <property type="entry name" value="dinb family like domain"/>
    <property type="match status" value="1"/>
</dbReference>
<dbReference type="RefSeq" id="WP_143028192.1">
    <property type="nucleotide sequence ID" value="NZ_CP019605.1"/>
</dbReference>
<dbReference type="STRING" id="1610493.RPIT_10365"/>
<evidence type="ECO:0000313" key="3">
    <source>
        <dbReference type="Proteomes" id="UP000188324"/>
    </source>
</evidence>
<evidence type="ECO:0000313" key="2">
    <source>
        <dbReference type="EMBL" id="AQP45147.1"/>
    </source>
</evidence>
<sequence length="195" mass="21890">MNQDYPPTLPDRRDWTVVIVEGCEECGYVPSNPHDSSARLAAAAAEWPEVLGSEGIRERPEPTVWSPLEYAVHARDMVRLLGARVGAMLADEDPVFEDWDGDVHAAEGRYWEADAAQIIEDIRLATRQTQSVLARVGRSDWERTGRRSDGRRFTVATLSQYLVHDVEHHLQDARLGLRVRVPLLGRPATTGPTDR</sequence>
<dbReference type="EMBL" id="CP019605">
    <property type="protein sequence ID" value="AQP45147.1"/>
    <property type="molecule type" value="Genomic_DNA"/>
</dbReference>
<keyword evidence="3" id="KW-1185">Reference proteome</keyword>
<dbReference type="Proteomes" id="UP000188324">
    <property type="component" value="Chromosome"/>
</dbReference>
<gene>
    <name evidence="2" type="ORF">RPIT_10365</name>
</gene>
<dbReference type="AlphaFoldDB" id="A0A1Q2CGC2"/>
<dbReference type="Pfam" id="PF12867">
    <property type="entry name" value="DinB_2"/>
    <property type="match status" value="1"/>
</dbReference>
<organism evidence="2 3">
    <name type="scientific">Tessaracoccus flavus</name>
    <dbReference type="NCBI Taxonomy" id="1610493"/>
    <lineage>
        <taxon>Bacteria</taxon>
        <taxon>Bacillati</taxon>
        <taxon>Actinomycetota</taxon>
        <taxon>Actinomycetes</taxon>
        <taxon>Propionibacteriales</taxon>
        <taxon>Propionibacteriaceae</taxon>
        <taxon>Tessaracoccus</taxon>
    </lineage>
</organism>
<dbReference type="SUPFAM" id="SSF109854">
    <property type="entry name" value="DinB/YfiT-like putative metalloenzymes"/>
    <property type="match status" value="1"/>
</dbReference>
<feature type="domain" description="DinB-like" evidence="1">
    <location>
        <begin position="51"/>
        <end position="171"/>
    </location>
</feature>
<reference evidence="2 3" key="1">
    <citation type="journal article" date="2016" name="Int. J. Syst. Evol. Microbiol.">
        <title>Tessaracoccus flavus sp. nov., isolated from the drainage system of a lindane-producing factory.</title>
        <authorList>
            <person name="Kumari R."/>
            <person name="Singh P."/>
            <person name="Schumann P."/>
            <person name="Lal R."/>
        </authorList>
    </citation>
    <scope>NUCLEOTIDE SEQUENCE [LARGE SCALE GENOMIC DNA]</scope>
    <source>
        <strain evidence="2 3">RP1T</strain>
    </source>
</reference>
<name>A0A1Q2CGC2_9ACTN</name>